<evidence type="ECO:0000256" key="4">
    <source>
        <dbReference type="ARBA" id="ARBA00022490"/>
    </source>
</evidence>
<feature type="compositionally biased region" description="Basic residues" evidence="10">
    <location>
        <begin position="476"/>
        <end position="486"/>
    </location>
</feature>
<dbReference type="EMBL" id="CALNXK010000073">
    <property type="protein sequence ID" value="CAH3144203.1"/>
    <property type="molecule type" value="Genomic_DNA"/>
</dbReference>
<evidence type="ECO:0000256" key="10">
    <source>
        <dbReference type="SAM" id="MobiDB-lite"/>
    </source>
</evidence>
<evidence type="ECO:0000256" key="8">
    <source>
        <dbReference type="ARBA" id="ARBA00023212"/>
    </source>
</evidence>
<evidence type="ECO:0000256" key="6">
    <source>
        <dbReference type="ARBA" id="ARBA00022949"/>
    </source>
</evidence>
<evidence type="ECO:0000313" key="12">
    <source>
        <dbReference type="Proteomes" id="UP001159405"/>
    </source>
</evidence>
<comment type="similarity">
    <text evidence="3">Belongs to the ADIP family.</text>
</comment>
<comment type="caution">
    <text evidence="11">The sequence shown here is derived from an EMBL/GenBank/DDBJ whole genome shotgun (WGS) entry which is preliminary data.</text>
</comment>
<feature type="coiled-coil region" evidence="9">
    <location>
        <begin position="259"/>
        <end position="293"/>
    </location>
</feature>
<evidence type="ECO:0000256" key="1">
    <source>
        <dbReference type="ARBA" id="ARBA00004282"/>
    </source>
</evidence>
<evidence type="ECO:0000256" key="3">
    <source>
        <dbReference type="ARBA" id="ARBA00009291"/>
    </source>
</evidence>
<feature type="compositionally biased region" description="Polar residues" evidence="10">
    <location>
        <begin position="561"/>
        <end position="579"/>
    </location>
</feature>
<keyword evidence="5" id="KW-0130">Cell adhesion</keyword>
<feature type="region of interest" description="Disordered" evidence="10">
    <location>
        <begin position="295"/>
        <end position="318"/>
    </location>
</feature>
<keyword evidence="12" id="KW-1185">Reference proteome</keyword>
<feature type="coiled-coil region" evidence="9">
    <location>
        <begin position="131"/>
        <end position="190"/>
    </location>
</feature>
<feature type="region of interest" description="Disordered" evidence="10">
    <location>
        <begin position="471"/>
        <end position="499"/>
    </location>
</feature>
<feature type="compositionally biased region" description="Basic and acidic residues" evidence="10">
    <location>
        <begin position="580"/>
        <end position="595"/>
    </location>
</feature>
<dbReference type="PANTHER" id="PTHR46507:SF4">
    <property type="entry name" value="SSX FAMILY MEMBER 2 INTERACTING PROTEIN"/>
    <property type="match status" value="1"/>
</dbReference>
<accession>A0ABN8PHY6</accession>
<dbReference type="Pfam" id="PF11559">
    <property type="entry name" value="ADIP"/>
    <property type="match status" value="1"/>
</dbReference>
<evidence type="ECO:0008006" key="13">
    <source>
        <dbReference type="Google" id="ProtNLM"/>
    </source>
</evidence>
<keyword evidence="8" id="KW-0206">Cytoskeleton</keyword>
<protein>
    <recommendedName>
        <fullName evidence="13">Afadin-and alpha-actinin-binding protein</fullName>
    </recommendedName>
</protein>
<evidence type="ECO:0000313" key="11">
    <source>
        <dbReference type="EMBL" id="CAH3144203.1"/>
    </source>
</evidence>
<evidence type="ECO:0000256" key="9">
    <source>
        <dbReference type="SAM" id="Coils"/>
    </source>
</evidence>
<comment type="subcellular location">
    <subcellularLocation>
        <location evidence="1">Cell junction</location>
    </subcellularLocation>
    <subcellularLocation>
        <location evidence="2">Cytoplasm</location>
        <location evidence="2">Cytoskeleton</location>
        <location evidence="2">Microtubule organizing center</location>
        <location evidence="2">Centrosome</location>
    </subcellularLocation>
</comment>
<dbReference type="InterPro" id="IPR021622">
    <property type="entry name" value="Afadin/alpha-actinin-bd"/>
</dbReference>
<proteinExistence type="inferred from homology"/>
<sequence length="615" mass="71324">MKLQTMNEKGQDWGDFVNRYTSQSSRHSSPDREQDFMRLTPSPISPLFSSAEKQFCRRDNIDQCVAYLNQELGVLGFSSLFAPSRNGIGPADTFDIVKLINSTYELLQQQQRNMKQRTDLEEKNLRSECDNEHLMQVQKRLKEQLESAQREIAMGNERERQLQSKLLKTKEELKLEREELKKTKANSLHVQKQYDHETRKKEREFTKLKERIHQLLTDKSQEKRVGLDILNLIKRPSGQRAMWKTETGKNEEEMYRMLITSYEERQKELMVENSDLRESLKSMQTELVNLLNHHNDDYENENNTEGGELSESGSLDELSTGHFHMPYDIVREGIESSLREKWRLLKSRLEEKNKGSSNGSTKEVETKKVDWEEEVQRLKRQLENYRHVVEQQESLIESLQAKANSLTTEGSSFLTDSQLWEEQEKLTNDKQFFDEQRATLENERKQLTDAAIKLGHERKKFEEERASFYKQQLLTPRKHSTGSRKSKSPDVPNLQFSSASFSPAPRNLLLSESRVSPQIPRDGPVEIPTTDDLYKALSLKTNKSQLISEFNETPVKGYPTTDGSLSISPSPAKQPSSGDSTKENLCDTRQARRINEHLQNVKKALQMKRSSSSDL</sequence>
<evidence type="ECO:0000256" key="5">
    <source>
        <dbReference type="ARBA" id="ARBA00022889"/>
    </source>
</evidence>
<keyword evidence="7 9" id="KW-0175">Coiled coil</keyword>
<reference evidence="11 12" key="1">
    <citation type="submission" date="2022-05" db="EMBL/GenBank/DDBJ databases">
        <authorList>
            <consortium name="Genoscope - CEA"/>
            <person name="William W."/>
        </authorList>
    </citation>
    <scope>NUCLEOTIDE SEQUENCE [LARGE SCALE GENOMIC DNA]</scope>
</reference>
<evidence type="ECO:0000256" key="7">
    <source>
        <dbReference type="ARBA" id="ARBA00023054"/>
    </source>
</evidence>
<gene>
    <name evidence="11" type="ORF">PLOB_00043854</name>
</gene>
<name>A0ABN8PHY6_9CNID</name>
<keyword evidence="4" id="KW-0963">Cytoplasm</keyword>
<dbReference type="InterPro" id="IPR052300">
    <property type="entry name" value="Adhesion_Centrosome_assoc"/>
</dbReference>
<organism evidence="11 12">
    <name type="scientific">Porites lobata</name>
    <dbReference type="NCBI Taxonomy" id="104759"/>
    <lineage>
        <taxon>Eukaryota</taxon>
        <taxon>Metazoa</taxon>
        <taxon>Cnidaria</taxon>
        <taxon>Anthozoa</taxon>
        <taxon>Hexacorallia</taxon>
        <taxon>Scleractinia</taxon>
        <taxon>Fungiina</taxon>
        <taxon>Poritidae</taxon>
        <taxon>Porites</taxon>
    </lineage>
</organism>
<feature type="coiled-coil region" evidence="9">
    <location>
        <begin position="361"/>
        <end position="464"/>
    </location>
</feature>
<evidence type="ECO:0000256" key="2">
    <source>
        <dbReference type="ARBA" id="ARBA00004300"/>
    </source>
</evidence>
<dbReference type="PANTHER" id="PTHR46507">
    <property type="entry name" value="AFADIN- AND ALPHA-ACTININ-BINDING PROTEIN"/>
    <property type="match status" value="1"/>
</dbReference>
<feature type="region of interest" description="Disordered" evidence="10">
    <location>
        <begin position="21"/>
        <end position="43"/>
    </location>
</feature>
<dbReference type="Proteomes" id="UP001159405">
    <property type="component" value="Unassembled WGS sequence"/>
</dbReference>
<keyword evidence="6" id="KW-0965">Cell junction</keyword>
<feature type="region of interest" description="Disordered" evidence="10">
    <location>
        <begin position="550"/>
        <end position="595"/>
    </location>
</feature>
<feature type="compositionally biased region" description="Low complexity" evidence="10">
    <location>
        <begin position="301"/>
        <end position="318"/>
    </location>
</feature>